<dbReference type="RefSeq" id="WP_055181907.1">
    <property type="nucleotide sequence ID" value="NZ_CABIWY010000011.1"/>
</dbReference>
<dbReference type="Proteomes" id="UP000095439">
    <property type="component" value="Unassembled WGS sequence"/>
</dbReference>
<dbReference type="PIRSF" id="PIRSF037984">
    <property type="entry name" value="Met_synth_TM0269_prd"/>
    <property type="match status" value="1"/>
</dbReference>
<proteinExistence type="predicted"/>
<dbReference type="EMBL" id="CYYY01000011">
    <property type="protein sequence ID" value="CUO09800.1"/>
    <property type="molecule type" value="Genomic_DNA"/>
</dbReference>
<gene>
    <name evidence="1" type="ORF">ERS852408_00631</name>
    <name evidence="2" type="ORF">ERS852423_02264</name>
</gene>
<dbReference type="Proteomes" id="UP000095380">
    <property type="component" value="Unassembled WGS sequence"/>
</dbReference>
<accession>A0A174CCX1</accession>
<evidence type="ECO:0000313" key="4">
    <source>
        <dbReference type="Proteomes" id="UP000095439"/>
    </source>
</evidence>
<evidence type="ECO:0000313" key="3">
    <source>
        <dbReference type="Proteomes" id="UP000095380"/>
    </source>
</evidence>
<sequence length="214" mass="23899">MDARTKETIRYLGYGRHAVDDHTLKLVESCFEELSQAACGRIVYRIFELEFPESGRILLGNLDIHSKNLYKNLTGCKKAVLLGATLGPKVDLLLRKYSIGDMARVVTLQACAAAMLEEYLDEWQTALEADMKKDGYYIRPRFSPGYGDFDIAHQDMILRMLDTAKKIGLTLTGGNMLTPSKSVTAVIGLSETETSCHIKGCEACQKKDCAYRRS</sequence>
<evidence type="ECO:0000313" key="2">
    <source>
        <dbReference type="EMBL" id="CUO09800.1"/>
    </source>
</evidence>
<dbReference type="SUPFAM" id="SSF56507">
    <property type="entry name" value="Methionine synthase activation domain-like"/>
    <property type="match status" value="1"/>
</dbReference>
<dbReference type="EMBL" id="CYYM01000002">
    <property type="protein sequence ID" value="CUN60074.1"/>
    <property type="molecule type" value="Genomic_DNA"/>
</dbReference>
<dbReference type="AlphaFoldDB" id="A0A174CCX1"/>
<dbReference type="GO" id="GO:0008705">
    <property type="term" value="F:methionine synthase activity"/>
    <property type="evidence" value="ECO:0007669"/>
    <property type="project" value="InterPro"/>
</dbReference>
<dbReference type="Gene3D" id="3.40.109.40">
    <property type="match status" value="1"/>
</dbReference>
<dbReference type="InterPro" id="IPR017342">
    <property type="entry name" value="S-AdoMet-dep_Met_synth_prd"/>
</dbReference>
<reference evidence="3 4" key="1">
    <citation type="submission" date="2015-09" db="EMBL/GenBank/DDBJ databases">
        <authorList>
            <consortium name="Pathogen Informatics"/>
        </authorList>
    </citation>
    <scope>NUCLEOTIDE SEQUENCE [LARGE SCALE GENOMIC DNA]</scope>
    <source>
        <strain evidence="1 3">2789STDY5608851</strain>
        <strain evidence="2 4">2789STDY5608866</strain>
    </source>
</reference>
<organism evidence="2 4">
    <name type="scientific">Dorea longicatena</name>
    <dbReference type="NCBI Taxonomy" id="88431"/>
    <lineage>
        <taxon>Bacteria</taxon>
        <taxon>Bacillati</taxon>
        <taxon>Bacillota</taxon>
        <taxon>Clostridia</taxon>
        <taxon>Lachnospirales</taxon>
        <taxon>Lachnospiraceae</taxon>
        <taxon>Dorea</taxon>
    </lineage>
</organism>
<dbReference type="InterPro" id="IPR037010">
    <property type="entry name" value="VitB12-dep_Met_synth_activ_sf"/>
</dbReference>
<evidence type="ECO:0000313" key="1">
    <source>
        <dbReference type="EMBL" id="CUN60074.1"/>
    </source>
</evidence>
<name>A0A174CCX1_9FIRM</name>
<protein>
    <submittedName>
        <fullName evidence="2">Vitamin B12 dependent methionine synthase, activation domain</fullName>
    </submittedName>
</protein>